<proteinExistence type="predicted"/>
<sequence length="59" mass="6598">MMTQQHSHSSQQSSPPLKSIGLRQPAVLGATLIISEILAWASPLFQFLSRPYFHVSFTK</sequence>
<organism evidence="2 3">
    <name type="scientific">Candidula unifasciata</name>
    <dbReference type="NCBI Taxonomy" id="100452"/>
    <lineage>
        <taxon>Eukaryota</taxon>
        <taxon>Metazoa</taxon>
        <taxon>Spiralia</taxon>
        <taxon>Lophotrochozoa</taxon>
        <taxon>Mollusca</taxon>
        <taxon>Gastropoda</taxon>
        <taxon>Heterobranchia</taxon>
        <taxon>Euthyneura</taxon>
        <taxon>Panpulmonata</taxon>
        <taxon>Eupulmonata</taxon>
        <taxon>Stylommatophora</taxon>
        <taxon>Helicina</taxon>
        <taxon>Helicoidea</taxon>
        <taxon>Geomitridae</taxon>
        <taxon>Candidula</taxon>
    </lineage>
</organism>
<dbReference type="EMBL" id="CAJHNH020002458">
    <property type="protein sequence ID" value="CAG5126806.1"/>
    <property type="molecule type" value="Genomic_DNA"/>
</dbReference>
<accession>A0A8S3ZI20</accession>
<evidence type="ECO:0000313" key="2">
    <source>
        <dbReference type="EMBL" id="CAG5126806.1"/>
    </source>
</evidence>
<evidence type="ECO:0000256" key="1">
    <source>
        <dbReference type="SAM" id="Phobius"/>
    </source>
</evidence>
<evidence type="ECO:0000313" key="3">
    <source>
        <dbReference type="Proteomes" id="UP000678393"/>
    </source>
</evidence>
<dbReference type="Proteomes" id="UP000678393">
    <property type="component" value="Unassembled WGS sequence"/>
</dbReference>
<gene>
    <name evidence="2" type="ORF">CUNI_LOCUS12364</name>
</gene>
<keyword evidence="1" id="KW-1133">Transmembrane helix</keyword>
<dbReference type="AlphaFoldDB" id="A0A8S3ZI20"/>
<feature type="non-terminal residue" evidence="2">
    <location>
        <position position="59"/>
    </location>
</feature>
<feature type="transmembrane region" description="Helical" evidence="1">
    <location>
        <begin position="20"/>
        <end position="41"/>
    </location>
</feature>
<reference evidence="2" key="1">
    <citation type="submission" date="2021-04" db="EMBL/GenBank/DDBJ databases">
        <authorList>
            <consortium name="Molecular Ecology Group"/>
        </authorList>
    </citation>
    <scope>NUCLEOTIDE SEQUENCE</scope>
</reference>
<comment type="caution">
    <text evidence="2">The sequence shown here is derived from an EMBL/GenBank/DDBJ whole genome shotgun (WGS) entry which is preliminary data.</text>
</comment>
<keyword evidence="1" id="KW-0812">Transmembrane</keyword>
<keyword evidence="1" id="KW-0472">Membrane</keyword>
<keyword evidence="3" id="KW-1185">Reference proteome</keyword>
<protein>
    <submittedName>
        <fullName evidence="2">Uncharacterized protein</fullName>
    </submittedName>
</protein>
<name>A0A8S3ZI20_9EUPU</name>